<gene>
    <name evidence="3" type="ORF">ACFONJ_01495</name>
</gene>
<dbReference type="RefSeq" id="WP_378169468.1">
    <property type="nucleotide sequence ID" value="NZ_JBHRYO010000001.1"/>
</dbReference>
<proteinExistence type="predicted"/>
<comment type="caution">
    <text evidence="3">The sequence shown here is derived from an EMBL/GenBank/DDBJ whole genome shotgun (WGS) entry which is preliminary data.</text>
</comment>
<keyword evidence="4" id="KW-1185">Reference proteome</keyword>
<name>A0ABV7XNU1_9FLAO</name>
<dbReference type="Proteomes" id="UP001595735">
    <property type="component" value="Unassembled WGS sequence"/>
</dbReference>
<evidence type="ECO:0000313" key="4">
    <source>
        <dbReference type="Proteomes" id="UP001595735"/>
    </source>
</evidence>
<reference evidence="4" key="1">
    <citation type="journal article" date="2019" name="Int. J. Syst. Evol. Microbiol.">
        <title>The Global Catalogue of Microorganisms (GCM) 10K type strain sequencing project: providing services to taxonomists for standard genome sequencing and annotation.</title>
        <authorList>
            <consortium name="The Broad Institute Genomics Platform"/>
            <consortium name="The Broad Institute Genome Sequencing Center for Infectious Disease"/>
            <person name="Wu L."/>
            <person name="Ma J."/>
        </authorList>
    </citation>
    <scope>NUCLEOTIDE SEQUENCE [LARGE SCALE GENOMIC DNA]</scope>
    <source>
        <strain evidence="4">CECT 7798</strain>
    </source>
</reference>
<feature type="domain" description="Secretion system C-terminal sorting" evidence="2">
    <location>
        <begin position="41"/>
        <end position="103"/>
    </location>
</feature>
<evidence type="ECO:0000256" key="1">
    <source>
        <dbReference type="ARBA" id="ARBA00022729"/>
    </source>
</evidence>
<evidence type="ECO:0000259" key="2">
    <source>
        <dbReference type="Pfam" id="PF18962"/>
    </source>
</evidence>
<protein>
    <submittedName>
        <fullName evidence="3">T9SS type A sorting domain-containing protein</fullName>
    </submittedName>
</protein>
<accession>A0ABV7XNU1</accession>
<keyword evidence="1" id="KW-0732">Signal</keyword>
<dbReference type="NCBIfam" id="TIGR04183">
    <property type="entry name" value="Por_Secre_tail"/>
    <property type="match status" value="1"/>
</dbReference>
<dbReference type="InterPro" id="IPR026444">
    <property type="entry name" value="Secre_tail"/>
</dbReference>
<organism evidence="3 4">
    <name type="scientific">Chryseobacterium tructae</name>
    <dbReference type="NCBI Taxonomy" id="1037380"/>
    <lineage>
        <taxon>Bacteria</taxon>
        <taxon>Pseudomonadati</taxon>
        <taxon>Bacteroidota</taxon>
        <taxon>Flavobacteriia</taxon>
        <taxon>Flavobacteriales</taxon>
        <taxon>Weeksellaceae</taxon>
        <taxon>Chryseobacterium group</taxon>
        <taxon>Chryseobacterium</taxon>
    </lineage>
</organism>
<sequence length="110" mass="12423">MYVSVWKYEGNIVNGKFKISAYDDSTLSTHEVADNKKKITVFPNPFSDVLIISDINDVKSISVTDISGKLIKTIEKPSSSLDMRDLEDGLYFVTLKMKDESIKTIKTIKK</sequence>
<dbReference type="Pfam" id="PF18962">
    <property type="entry name" value="Por_Secre_tail"/>
    <property type="match status" value="1"/>
</dbReference>
<evidence type="ECO:0000313" key="3">
    <source>
        <dbReference type="EMBL" id="MFC3754646.1"/>
    </source>
</evidence>
<dbReference type="EMBL" id="JBHRYO010000001">
    <property type="protein sequence ID" value="MFC3754646.1"/>
    <property type="molecule type" value="Genomic_DNA"/>
</dbReference>